<accession>A0ABP0PBM9</accession>
<sequence length="393" mass="43392">MFWAQDTRRMCSGRCRPWQTAKDTCTFQLTVFRSTVRPVFRSTVPLAREPEHHFGGEAGRVAMSAKWGCPMPADDNLKWQSREWCPQISGASSIGVSSICVSSTGGTGLSRSLFAANLSSRASSDSGSWHSRSISMADFQQRHYLEDLKSFAASFTLPIMLVKECVGQVDDDLLQTVLRLDAQAQGLVAFAEGIVQNFTTSCFKVLDSVASLSTANGIDMDLLKEVNHLIAELFNKTLGARTRYIELLSQVRYLGECTQLTLDQIIMAQLPEAEGEIGESPMPDDLKSEHCLDVALRQLQKVCCMMEDCPHFWLTLHGAELQLRKIHKEAQLLCSQPPRMDNLGGARLNAFCEKIQILCEEHCGMDEANLSSVEGSLVNEAASHEAGTELGSY</sequence>
<dbReference type="Proteomes" id="UP001642484">
    <property type="component" value="Unassembled WGS sequence"/>
</dbReference>
<name>A0ABP0PBM9_9DINO</name>
<protein>
    <submittedName>
        <fullName evidence="1">Uncharacterized protein</fullName>
    </submittedName>
</protein>
<proteinExistence type="predicted"/>
<evidence type="ECO:0000313" key="1">
    <source>
        <dbReference type="EMBL" id="CAK9073451.1"/>
    </source>
</evidence>
<organism evidence="1 2">
    <name type="scientific">Durusdinium trenchii</name>
    <dbReference type="NCBI Taxonomy" id="1381693"/>
    <lineage>
        <taxon>Eukaryota</taxon>
        <taxon>Sar</taxon>
        <taxon>Alveolata</taxon>
        <taxon>Dinophyceae</taxon>
        <taxon>Suessiales</taxon>
        <taxon>Symbiodiniaceae</taxon>
        <taxon>Durusdinium</taxon>
    </lineage>
</organism>
<dbReference type="EMBL" id="CAXAMN010022884">
    <property type="protein sequence ID" value="CAK9073451.1"/>
    <property type="molecule type" value="Genomic_DNA"/>
</dbReference>
<gene>
    <name evidence="1" type="ORF">CCMP2556_LOCUS36170</name>
</gene>
<keyword evidence="2" id="KW-1185">Reference proteome</keyword>
<reference evidence="1 2" key="1">
    <citation type="submission" date="2024-02" db="EMBL/GenBank/DDBJ databases">
        <authorList>
            <person name="Chen Y."/>
            <person name="Shah S."/>
            <person name="Dougan E. K."/>
            <person name="Thang M."/>
            <person name="Chan C."/>
        </authorList>
    </citation>
    <scope>NUCLEOTIDE SEQUENCE [LARGE SCALE GENOMIC DNA]</scope>
</reference>
<evidence type="ECO:0000313" key="2">
    <source>
        <dbReference type="Proteomes" id="UP001642484"/>
    </source>
</evidence>
<comment type="caution">
    <text evidence="1">The sequence shown here is derived from an EMBL/GenBank/DDBJ whole genome shotgun (WGS) entry which is preliminary data.</text>
</comment>